<reference evidence="1 2" key="1">
    <citation type="submission" date="2023-01" db="EMBL/GenBank/DDBJ databases">
        <authorList>
            <person name="Whitehead M."/>
        </authorList>
    </citation>
    <scope>NUCLEOTIDE SEQUENCE [LARGE SCALE GENOMIC DNA]</scope>
</reference>
<dbReference type="AlphaFoldDB" id="A0AAV0XRK9"/>
<dbReference type="Proteomes" id="UP001160148">
    <property type="component" value="Unassembled WGS sequence"/>
</dbReference>
<name>A0AAV0XRK9_9HEMI</name>
<organism evidence="1 2">
    <name type="scientific">Macrosiphum euphorbiae</name>
    <name type="common">potato aphid</name>
    <dbReference type="NCBI Taxonomy" id="13131"/>
    <lineage>
        <taxon>Eukaryota</taxon>
        <taxon>Metazoa</taxon>
        <taxon>Ecdysozoa</taxon>
        <taxon>Arthropoda</taxon>
        <taxon>Hexapoda</taxon>
        <taxon>Insecta</taxon>
        <taxon>Pterygota</taxon>
        <taxon>Neoptera</taxon>
        <taxon>Paraneoptera</taxon>
        <taxon>Hemiptera</taxon>
        <taxon>Sternorrhyncha</taxon>
        <taxon>Aphidomorpha</taxon>
        <taxon>Aphidoidea</taxon>
        <taxon>Aphididae</taxon>
        <taxon>Macrosiphini</taxon>
        <taxon>Macrosiphum</taxon>
    </lineage>
</organism>
<accession>A0AAV0XRK9</accession>
<evidence type="ECO:0000313" key="1">
    <source>
        <dbReference type="EMBL" id="CAI6371234.1"/>
    </source>
</evidence>
<evidence type="ECO:0000313" key="2">
    <source>
        <dbReference type="Proteomes" id="UP001160148"/>
    </source>
</evidence>
<comment type="caution">
    <text evidence="1">The sequence shown here is derived from an EMBL/GenBank/DDBJ whole genome shotgun (WGS) entry which is preliminary data.</text>
</comment>
<keyword evidence="2" id="KW-1185">Reference proteome</keyword>
<dbReference type="EMBL" id="CARXXK010000836">
    <property type="protein sequence ID" value="CAI6371234.1"/>
    <property type="molecule type" value="Genomic_DNA"/>
</dbReference>
<proteinExistence type="predicted"/>
<sequence>MKTRKLKNDGTDTVALETTDPAGVGKLATPVVITSLDYTQTNSETENLDINDTDMKNNRHCYFAPLRLR</sequence>
<feature type="non-terminal residue" evidence="1">
    <location>
        <position position="69"/>
    </location>
</feature>
<gene>
    <name evidence="1" type="ORF">MEUPH1_LOCUS25263</name>
</gene>
<protein>
    <submittedName>
        <fullName evidence="1">Uncharacterized protein</fullName>
    </submittedName>
</protein>